<dbReference type="Pfam" id="PF07525">
    <property type="entry name" value="SOCS_box"/>
    <property type="match status" value="1"/>
</dbReference>
<dbReference type="Proteomes" id="UP001374579">
    <property type="component" value="Unassembled WGS sequence"/>
</dbReference>
<dbReference type="PANTHER" id="PTHR24189:SF50">
    <property type="entry name" value="ANKYRIN REPEAT AND SOCS BOX PROTEIN 2"/>
    <property type="match status" value="1"/>
</dbReference>
<dbReference type="Gene3D" id="1.25.40.20">
    <property type="entry name" value="Ankyrin repeat-containing domain"/>
    <property type="match status" value="1"/>
</dbReference>
<evidence type="ECO:0000256" key="3">
    <source>
        <dbReference type="PROSITE-ProRule" id="PRU00023"/>
    </source>
</evidence>
<dbReference type="InterPro" id="IPR002110">
    <property type="entry name" value="Ankyrin_rpt"/>
</dbReference>
<sequence length="383" mass="42579">MDDSDIEATSDVWNLEECGMKHNKEEKEALQQWYAQVALEAKPDLQKICTLLKSPVFVRVPVDHMCFDRFFNAFEAACFKGNVDLVQLLISHGADIRGKRRNLKFRHWQPLHLACQSKSPTSTVLKIVKLLVEGGASVSDHDGHNALPVMHAVSCNHAEVVEYLLNRGADPNGWFYCKPPLILACAKDDTKIHPSIVSSLLAAGADPNTPNFNQDCIPQACACLSIEKLLLLFAYRSTLDIGVVTLGDITSLMEAVLRKTSSSDAAHKDKYFIILELLFAAGLKFATNNRKWIENEIVTLECGENRALGVELTEKTLILFNSFVFSPKKLLTLCRLRIRSCILPDIDVNLRSLPVPASIRRFLQFGDIAVRATYADGVAVAEL</sequence>
<evidence type="ECO:0000256" key="1">
    <source>
        <dbReference type="ARBA" id="ARBA00022737"/>
    </source>
</evidence>
<organism evidence="5 6">
    <name type="scientific">Littorina saxatilis</name>
    <dbReference type="NCBI Taxonomy" id="31220"/>
    <lineage>
        <taxon>Eukaryota</taxon>
        <taxon>Metazoa</taxon>
        <taxon>Spiralia</taxon>
        <taxon>Lophotrochozoa</taxon>
        <taxon>Mollusca</taxon>
        <taxon>Gastropoda</taxon>
        <taxon>Caenogastropoda</taxon>
        <taxon>Littorinimorpha</taxon>
        <taxon>Littorinoidea</taxon>
        <taxon>Littorinidae</taxon>
        <taxon>Littorina</taxon>
    </lineage>
</organism>
<dbReference type="PROSITE" id="PS50225">
    <property type="entry name" value="SOCS"/>
    <property type="match status" value="1"/>
</dbReference>
<feature type="repeat" description="ANK" evidence="3">
    <location>
        <begin position="106"/>
        <end position="143"/>
    </location>
</feature>
<evidence type="ECO:0000259" key="4">
    <source>
        <dbReference type="PROSITE" id="PS50225"/>
    </source>
</evidence>
<keyword evidence="2 3" id="KW-0040">ANK repeat</keyword>
<feature type="repeat" description="ANK" evidence="3">
    <location>
        <begin position="144"/>
        <end position="172"/>
    </location>
</feature>
<evidence type="ECO:0000256" key="2">
    <source>
        <dbReference type="ARBA" id="ARBA00023043"/>
    </source>
</evidence>
<dbReference type="GO" id="GO:0035556">
    <property type="term" value="P:intracellular signal transduction"/>
    <property type="evidence" value="ECO:0007669"/>
    <property type="project" value="InterPro"/>
</dbReference>
<dbReference type="SMART" id="SM00248">
    <property type="entry name" value="ANK"/>
    <property type="match status" value="4"/>
</dbReference>
<keyword evidence="1" id="KW-0677">Repeat</keyword>
<reference evidence="5 6" key="1">
    <citation type="submission" date="2024-02" db="EMBL/GenBank/DDBJ databases">
        <title>Chromosome-scale genome assembly of the rough periwinkle Littorina saxatilis.</title>
        <authorList>
            <person name="De Jode A."/>
            <person name="Faria R."/>
            <person name="Formenti G."/>
            <person name="Sims Y."/>
            <person name="Smith T.P."/>
            <person name="Tracey A."/>
            <person name="Wood J.M.D."/>
            <person name="Zagrodzka Z.B."/>
            <person name="Johannesson K."/>
            <person name="Butlin R.K."/>
            <person name="Leder E.H."/>
        </authorList>
    </citation>
    <scope>NUCLEOTIDE SEQUENCE [LARGE SCALE GENOMIC DNA]</scope>
    <source>
        <strain evidence="5">Snail1</strain>
        <tissue evidence="5">Muscle</tissue>
    </source>
</reference>
<dbReference type="PROSITE" id="PS50297">
    <property type="entry name" value="ANK_REP_REGION"/>
    <property type="match status" value="1"/>
</dbReference>
<comment type="caution">
    <text evidence="5">The sequence shown here is derived from an EMBL/GenBank/DDBJ whole genome shotgun (WGS) entry which is preliminary data.</text>
</comment>
<proteinExistence type="predicted"/>
<protein>
    <recommendedName>
        <fullName evidence="4">SOCS box domain-containing protein</fullName>
    </recommendedName>
</protein>
<dbReference type="CDD" id="cd03716">
    <property type="entry name" value="SOCS_ASB_like"/>
    <property type="match status" value="1"/>
</dbReference>
<dbReference type="Pfam" id="PF12796">
    <property type="entry name" value="Ank_2"/>
    <property type="match status" value="1"/>
</dbReference>
<feature type="repeat" description="ANK" evidence="3">
    <location>
        <begin position="69"/>
        <end position="101"/>
    </location>
</feature>
<dbReference type="InterPro" id="IPR036770">
    <property type="entry name" value="Ankyrin_rpt-contain_sf"/>
</dbReference>
<evidence type="ECO:0000313" key="5">
    <source>
        <dbReference type="EMBL" id="KAK7115375.1"/>
    </source>
</evidence>
<dbReference type="PROSITE" id="PS50088">
    <property type="entry name" value="ANK_REPEAT"/>
    <property type="match status" value="3"/>
</dbReference>
<dbReference type="InterPro" id="IPR001496">
    <property type="entry name" value="SOCS_box"/>
</dbReference>
<dbReference type="InterPro" id="IPR036036">
    <property type="entry name" value="SOCS_box-like_dom_sf"/>
</dbReference>
<dbReference type="InterPro" id="IPR050745">
    <property type="entry name" value="Multifunctional_regulatory"/>
</dbReference>
<keyword evidence="6" id="KW-1185">Reference proteome</keyword>
<dbReference type="SUPFAM" id="SSF158235">
    <property type="entry name" value="SOCS box-like"/>
    <property type="match status" value="1"/>
</dbReference>
<evidence type="ECO:0000313" key="6">
    <source>
        <dbReference type="Proteomes" id="UP001374579"/>
    </source>
</evidence>
<gene>
    <name evidence="5" type="ORF">V1264_001252</name>
</gene>
<name>A0AAN9C6M7_9CAEN</name>
<dbReference type="SUPFAM" id="SSF48403">
    <property type="entry name" value="Ankyrin repeat"/>
    <property type="match status" value="1"/>
</dbReference>
<feature type="domain" description="SOCS box" evidence="4">
    <location>
        <begin position="326"/>
        <end position="369"/>
    </location>
</feature>
<dbReference type="SMART" id="SM00969">
    <property type="entry name" value="SOCS_box"/>
    <property type="match status" value="1"/>
</dbReference>
<accession>A0AAN9C6M7</accession>
<dbReference type="EMBL" id="JBAMIC010000001">
    <property type="protein sequence ID" value="KAK7115375.1"/>
    <property type="molecule type" value="Genomic_DNA"/>
</dbReference>
<dbReference type="PANTHER" id="PTHR24189">
    <property type="entry name" value="MYOTROPHIN"/>
    <property type="match status" value="1"/>
</dbReference>
<dbReference type="AlphaFoldDB" id="A0AAN9C6M7"/>